<evidence type="ECO:0000256" key="3">
    <source>
        <dbReference type="PROSITE-ProRule" id="PRU00023"/>
    </source>
</evidence>
<feature type="repeat" description="ANK" evidence="3">
    <location>
        <begin position="139"/>
        <end position="171"/>
    </location>
</feature>
<dbReference type="SUPFAM" id="SSF48403">
    <property type="entry name" value="Ankyrin repeat"/>
    <property type="match status" value="1"/>
</dbReference>
<organism evidence="4 5">
    <name type="scientific">Chitinilyticum piscinae</name>
    <dbReference type="NCBI Taxonomy" id="2866724"/>
    <lineage>
        <taxon>Bacteria</taxon>
        <taxon>Pseudomonadati</taxon>
        <taxon>Pseudomonadota</taxon>
        <taxon>Betaproteobacteria</taxon>
        <taxon>Neisseriales</taxon>
        <taxon>Chitinibacteraceae</taxon>
        <taxon>Chitinilyticum</taxon>
    </lineage>
</organism>
<dbReference type="Pfam" id="PF00023">
    <property type="entry name" value="Ank"/>
    <property type="match status" value="1"/>
</dbReference>
<dbReference type="InterPro" id="IPR036770">
    <property type="entry name" value="Ankyrin_rpt-contain_sf"/>
</dbReference>
<protein>
    <submittedName>
        <fullName evidence="4">Ankyrin repeat domain-containing protein</fullName>
    </submittedName>
</protein>
<dbReference type="InterPro" id="IPR002110">
    <property type="entry name" value="Ankyrin_rpt"/>
</dbReference>
<evidence type="ECO:0000313" key="4">
    <source>
        <dbReference type="EMBL" id="MBE9608400.1"/>
    </source>
</evidence>
<keyword evidence="5" id="KW-1185">Reference proteome</keyword>
<feature type="repeat" description="ANK" evidence="3">
    <location>
        <begin position="205"/>
        <end position="237"/>
    </location>
</feature>
<dbReference type="PROSITE" id="PS50297">
    <property type="entry name" value="ANK_REP_REGION"/>
    <property type="match status" value="4"/>
</dbReference>
<dbReference type="AlphaFoldDB" id="A0A8J7FHP3"/>
<dbReference type="PROSITE" id="PS50088">
    <property type="entry name" value="ANK_REPEAT"/>
    <property type="match status" value="4"/>
</dbReference>
<reference evidence="4 5" key="1">
    <citation type="submission" date="2020-10" db="EMBL/GenBank/DDBJ databases">
        <title>The genome sequence of Chitinilyticum litopenaei 4Y14.</title>
        <authorList>
            <person name="Liu Y."/>
        </authorList>
    </citation>
    <scope>NUCLEOTIDE SEQUENCE [LARGE SCALE GENOMIC DNA]</scope>
    <source>
        <strain evidence="4 5">4Y14</strain>
    </source>
</reference>
<keyword evidence="2 3" id="KW-0040">ANK repeat</keyword>
<evidence type="ECO:0000313" key="5">
    <source>
        <dbReference type="Proteomes" id="UP000604481"/>
    </source>
</evidence>
<proteinExistence type="predicted"/>
<evidence type="ECO:0000256" key="2">
    <source>
        <dbReference type="ARBA" id="ARBA00023043"/>
    </source>
</evidence>
<dbReference type="EMBL" id="JADFUA010000001">
    <property type="protein sequence ID" value="MBE9608400.1"/>
    <property type="molecule type" value="Genomic_DNA"/>
</dbReference>
<keyword evidence="1" id="KW-0677">Repeat</keyword>
<dbReference type="Gene3D" id="1.25.40.20">
    <property type="entry name" value="Ankyrin repeat-containing domain"/>
    <property type="match status" value="2"/>
</dbReference>
<dbReference type="Proteomes" id="UP000604481">
    <property type="component" value="Unassembled WGS sequence"/>
</dbReference>
<sequence>MTPLEQILLQTGFAEVYPRTLVERFPRIAEQIVQGWGRPVLDDYLADLLIMDKHDREGFPPEVAAELMKLSHAHETYLGKMREEGAWDAEPEENGEHRIDFSPRGGGQAAHDAIREGNLGSLILSLEQNSQHLEFRDEHGWTPLVQAAFSGRLDAAGTLLERGANIHAGDRDGYQPVHWAALQGQTAVLLLLLDYGANPNARSNKGVTPLMLAASRGQENAIMLLMQSGASVEALSSEGWCALHKAAANGQTSTVVRLLNYGADPLQPTADGKLALNLVPEENVRLLTLLDEACWRREQELQALQTPAGGITPAPAPGNWH</sequence>
<feature type="repeat" description="ANK" evidence="3">
    <location>
        <begin position="238"/>
        <end position="264"/>
    </location>
</feature>
<accession>A0A8J7FHP3</accession>
<dbReference type="PANTHER" id="PTHR24171">
    <property type="entry name" value="ANKYRIN REPEAT DOMAIN-CONTAINING PROTEIN 39-RELATED"/>
    <property type="match status" value="1"/>
</dbReference>
<dbReference type="SMART" id="SM00248">
    <property type="entry name" value="ANK"/>
    <property type="match status" value="4"/>
</dbReference>
<dbReference type="Pfam" id="PF12796">
    <property type="entry name" value="Ank_2"/>
    <property type="match status" value="1"/>
</dbReference>
<comment type="caution">
    <text evidence="4">The sequence shown here is derived from an EMBL/GenBank/DDBJ whole genome shotgun (WGS) entry which is preliminary data.</text>
</comment>
<feature type="repeat" description="ANK" evidence="3">
    <location>
        <begin position="172"/>
        <end position="204"/>
    </location>
</feature>
<gene>
    <name evidence="4" type="ORF">INR99_03470</name>
</gene>
<evidence type="ECO:0000256" key="1">
    <source>
        <dbReference type="ARBA" id="ARBA00022737"/>
    </source>
</evidence>
<name>A0A8J7FHP3_9NEIS</name>
<dbReference type="RefSeq" id="WP_194114889.1">
    <property type="nucleotide sequence ID" value="NZ_JADFUA010000001.1"/>
</dbReference>